<dbReference type="EMBL" id="AP023326">
    <property type="protein sequence ID" value="BCI68403.1"/>
    <property type="molecule type" value="Genomic_DNA"/>
</dbReference>
<proteinExistence type="predicted"/>
<dbReference type="AlphaFoldDB" id="A0A6S6PM61"/>
<gene>
    <name evidence="1" type="ORF">AAJCM20276_30270</name>
</gene>
<name>A0A6S6PM61_ACEAC</name>
<dbReference type="Proteomes" id="UP000515220">
    <property type="component" value="Chromosome"/>
</dbReference>
<organism evidence="1 2">
    <name type="scientific">Acetobacter aceti</name>
    <dbReference type="NCBI Taxonomy" id="435"/>
    <lineage>
        <taxon>Bacteria</taxon>
        <taxon>Pseudomonadati</taxon>
        <taxon>Pseudomonadota</taxon>
        <taxon>Alphaproteobacteria</taxon>
        <taxon>Acetobacterales</taxon>
        <taxon>Acetobacteraceae</taxon>
        <taxon>Acetobacter</taxon>
        <taxon>Acetobacter subgen. Acetobacter</taxon>
    </lineage>
</organism>
<protein>
    <submittedName>
        <fullName evidence="1">Uncharacterized protein</fullName>
    </submittedName>
</protein>
<accession>A0A6S6PM61</accession>
<sequence length="59" mass="6347">MPKILAGRLTALSFGPTEKSCAPTGVFLTTEPVIGLFKRFPVFGMAVSIVDTDRMFLGL</sequence>
<evidence type="ECO:0000313" key="1">
    <source>
        <dbReference type="EMBL" id="BCI68403.1"/>
    </source>
</evidence>
<evidence type="ECO:0000313" key="2">
    <source>
        <dbReference type="Proteomes" id="UP000515220"/>
    </source>
</evidence>
<reference evidence="1 2" key="1">
    <citation type="submission" date="2020-07" db="EMBL/GenBank/DDBJ databases">
        <title>Complete Genome Sequence of an acetic acid bacterium, Acetobacter aceti JCM20276.</title>
        <authorList>
            <person name="Hirose Y."/>
            <person name="Mihara H."/>
        </authorList>
    </citation>
    <scope>NUCLEOTIDE SEQUENCE [LARGE SCALE GENOMIC DNA]</scope>
    <source>
        <strain evidence="1 2">JCM20276</strain>
    </source>
</reference>